<dbReference type="SMART" id="SM00849">
    <property type="entry name" value="Lactamase_B"/>
    <property type="match status" value="1"/>
</dbReference>
<keyword evidence="3" id="KW-1185">Reference proteome</keyword>
<dbReference type="CDD" id="cd07740">
    <property type="entry name" value="metallo-hydrolase-like_MBL-fold"/>
    <property type="match status" value="1"/>
</dbReference>
<reference evidence="2 3" key="1">
    <citation type="submission" date="2019-03" db="EMBL/GenBank/DDBJ databases">
        <title>Genomic Encyclopedia of Type Strains, Phase IV (KMG-IV): sequencing the most valuable type-strain genomes for metagenomic binning, comparative biology and taxonomic classification.</title>
        <authorList>
            <person name="Goeker M."/>
        </authorList>
    </citation>
    <scope>NUCLEOTIDE SEQUENCE [LARGE SCALE GENOMIC DNA]</scope>
    <source>
        <strain evidence="2 3">DSM 25903</strain>
    </source>
</reference>
<dbReference type="Proteomes" id="UP000295122">
    <property type="component" value="Unassembled WGS sequence"/>
</dbReference>
<dbReference type="InterPro" id="IPR036866">
    <property type="entry name" value="RibonucZ/Hydroxyglut_hydro"/>
</dbReference>
<proteinExistence type="predicted"/>
<name>A0A4R7C0N6_9HYPH</name>
<dbReference type="AlphaFoldDB" id="A0A4R7C0N6"/>
<accession>A0A4R7C0N6</accession>
<dbReference type="PANTHER" id="PTHR46018:SF7">
    <property type="entry name" value="RIBONUCLEASE Z"/>
    <property type="match status" value="1"/>
</dbReference>
<dbReference type="Gene3D" id="3.60.15.10">
    <property type="entry name" value="Ribonuclease Z/Hydroxyacylglutathione hydrolase-like"/>
    <property type="match status" value="1"/>
</dbReference>
<gene>
    <name evidence="2" type="ORF">EV668_2772</name>
</gene>
<dbReference type="OrthoDB" id="9800940at2"/>
<dbReference type="PANTHER" id="PTHR46018">
    <property type="entry name" value="ZINC PHOSPHODIESTERASE ELAC PROTEIN 1"/>
    <property type="match status" value="1"/>
</dbReference>
<dbReference type="InterPro" id="IPR001279">
    <property type="entry name" value="Metallo-B-lactamas"/>
</dbReference>
<evidence type="ECO:0000313" key="2">
    <source>
        <dbReference type="EMBL" id="TDR89936.1"/>
    </source>
</evidence>
<comment type="caution">
    <text evidence="2">The sequence shown here is derived from an EMBL/GenBank/DDBJ whole genome shotgun (WGS) entry which is preliminary data.</text>
</comment>
<dbReference type="SUPFAM" id="SSF56281">
    <property type="entry name" value="Metallo-hydrolase/oxidoreductase"/>
    <property type="match status" value="1"/>
</dbReference>
<dbReference type="GO" id="GO:0042781">
    <property type="term" value="F:3'-tRNA processing endoribonuclease activity"/>
    <property type="evidence" value="ECO:0007669"/>
    <property type="project" value="TreeGrafter"/>
</dbReference>
<sequence length="265" mass="28732">MSGPGMPGSPPARALPPDMRLRIIGSGDAFGSGGRANACFLLETGQAIVSIDFGATSLVEMRRSGIDPRSIDVILLSHLHGDHFGAIPALLLFRQFACKQRRPLTIVGPVGTRERLLAASEIFYPGTSAIDWKFELTVIDLPTETPWSGHGVGLLSHEVIHPSGAPATGLRIAASGRLLAYSGDTEWTEALTRIAADADLFICECYHPYGTPVSHMSLQRILEERERLRAKSIMLTHMGETMLERIDEALAEGLLIARDGLIHDF</sequence>
<dbReference type="Pfam" id="PF23023">
    <property type="entry name" value="Anti-Pycsar_Apyc1"/>
    <property type="match status" value="1"/>
</dbReference>
<evidence type="ECO:0000259" key="1">
    <source>
        <dbReference type="SMART" id="SM00849"/>
    </source>
</evidence>
<protein>
    <submittedName>
        <fullName evidence="2">Ribonuclease BN (tRNA processing enzyme)</fullName>
    </submittedName>
</protein>
<organism evidence="2 3">
    <name type="scientific">Enterovirga rhinocerotis</name>
    <dbReference type="NCBI Taxonomy" id="1339210"/>
    <lineage>
        <taxon>Bacteria</taxon>
        <taxon>Pseudomonadati</taxon>
        <taxon>Pseudomonadota</taxon>
        <taxon>Alphaproteobacteria</taxon>
        <taxon>Hyphomicrobiales</taxon>
        <taxon>Methylobacteriaceae</taxon>
        <taxon>Enterovirga</taxon>
    </lineage>
</organism>
<evidence type="ECO:0000313" key="3">
    <source>
        <dbReference type="Proteomes" id="UP000295122"/>
    </source>
</evidence>
<dbReference type="EMBL" id="SNZR01000013">
    <property type="protein sequence ID" value="TDR89936.1"/>
    <property type="molecule type" value="Genomic_DNA"/>
</dbReference>
<feature type="domain" description="Metallo-beta-lactamase" evidence="1">
    <location>
        <begin position="36"/>
        <end position="237"/>
    </location>
</feature>